<proteinExistence type="predicted"/>
<evidence type="ECO:0000256" key="1">
    <source>
        <dbReference type="SAM" id="MobiDB-lite"/>
    </source>
</evidence>
<name>A0A8H6MWG0_9PEZI</name>
<dbReference type="Proteomes" id="UP000652219">
    <property type="component" value="Unassembled WGS sequence"/>
</dbReference>
<organism evidence="2 3">
    <name type="scientific">Colletotrichum sojae</name>
    <dbReference type="NCBI Taxonomy" id="2175907"/>
    <lineage>
        <taxon>Eukaryota</taxon>
        <taxon>Fungi</taxon>
        <taxon>Dikarya</taxon>
        <taxon>Ascomycota</taxon>
        <taxon>Pezizomycotina</taxon>
        <taxon>Sordariomycetes</taxon>
        <taxon>Hypocreomycetidae</taxon>
        <taxon>Glomerellales</taxon>
        <taxon>Glomerellaceae</taxon>
        <taxon>Colletotrichum</taxon>
        <taxon>Colletotrichum orchidearum species complex</taxon>
    </lineage>
</organism>
<protein>
    <submittedName>
        <fullName evidence="2">Uncharacterized protein</fullName>
    </submittedName>
</protein>
<dbReference type="EMBL" id="WIGN01000083">
    <property type="protein sequence ID" value="KAF6810706.1"/>
    <property type="molecule type" value="Genomic_DNA"/>
</dbReference>
<sequence length="222" mass="24174">MLWGGSQGTDGSSLTGRDTMGKGEKGTTGATGATGMDGDEGLFCMIQDQLSRAELTNSEHGSIRDQAGVLMYTYYIYIRPGHSSANAPPTTTPARVALQSRQREHAGETGRDKGRGYSGNVDWKVEPKQKQKKQKHEPRLRPILTSNDESARRALLGPSRTDGRARRGVDADDAKRKRGYDIRMRAWVLAFVVGEEKEEEVVVVVEIVVAAVMLVVVAAVSD</sequence>
<evidence type="ECO:0000313" key="2">
    <source>
        <dbReference type="EMBL" id="KAF6810706.1"/>
    </source>
</evidence>
<feature type="region of interest" description="Disordered" evidence="1">
    <location>
        <begin position="99"/>
        <end position="174"/>
    </location>
</feature>
<dbReference type="AlphaFoldDB" id="A0A8H6MWG0"/>
<accession>A0A8H6MWG0</accession>
<keyword evidence="3" id="KW-1185">Reference proteome</keyword>
<reference evidence="2 3" key="1">
    <citation type="journal article" date="2020" name="Phytopathology">
        <title>Genome Sequence Resources of Colletotrichum truncatum, C. plurivorum, C. musicola, and C. sojae: Four Species Pathogenic to Soybean (Glycine max).</title>
        <authorList>
            <person name="Rogerio F."/>
            <person name="Boufleur T.R."/>
            <person name="Ciampi-Guillardi M."/>
            <person name="Sukno S.A."/>
            <person name="Thon M.R."/>
            <person name="Massola Junior N.S."/>
            <person name="Baroncelli R."/>
        </authorList>
    </citation>
    <scope>NUCLEOTIDE SEQUENCE [LARGE SCALE GENOMIC DNA]</scope>
    <source>
        <strain evidence="2 3">LFN0009</strain>
    </source>
</reference>
<feature type="compositionally biased region" description="Basic and acidic residues" evidence="1">
    <location>
        <begin position="101"/>
        <end position="115"/>
    </location>
</feature>
<evidence type="ECO:0000313" key="3">
    <source>
        <dbReference type="Proteomes" id="UP000652219"/>
    </source>
</evidence>
<feature type="compositionally biased region" description="Basic and acidic residues" evidence="1">
    <location>
        <begin position="161"/>
        <end position="174"/>
    </location>
</feature>
<gene>
    <name evidence="2" type="ORF">CSOJ01_06150</name>
</gene>
<feature type="region of interest" description="Disordered" evidence="1">
    <location>
        <begin position="1"/>
        <end position="35"/>
    </location>
</feature>
<comment type="caution">
    <text evidence="2">The sequence shown here is derived from an EMBL/GenBank/DDBJ whole genome shotgun (WGS) entry which is preliminary data.</text>
</comment>